<feature type="transmembrane region" description="Helical" evidence="1">
    <location>
        <begin position="117"/>
        <end position="135"/>
    </location>
</feature>
<keyword evidence="1" id="KW-0812">Transmembrane</keyword>
<dbReference type="RefSeq" id="WP_303543974.1">
    <property type="nucleotide sequence ID" value="NZ_JAUOTP010000007.1"/>
</dbReference>
<name>A0ABT8YDJ7_9SPHN</name>
<gene>
    <name evidence="2" type="ORF">Q4F19_14920</name>
</gene>
<comment type="caution">
    <text evidence="2">The sequence shown here is derived from an EMBL/GenBank/DDBJ whole genome shotgun (WGS) entry which is preliminary data.</text>
</comment>
<feature type="transmembrane region" description="Helical" evidence="1">
    <location>
        <begin position="77"/>
        <end position="97"/>
    </location>
</feature>
<protein>
    <recommendedName>
        <fullName evidence="4">Rod shape-determining protein MreD</fullName>
    </recommendedName>
</protein>
<accession>A0ABT8YDJ7</accession>
<dbReference type="EMBL" id="JAUOTP010000007">
    <property type="protein sequence ID" value="MDO6415680.1"/>
    <property type="molecule type" value="Genomic_DNA"/>
</dbReference>
<evidence type="ECO:0000313" key="3">
    <source>
        <dbReference type="Proteomes" id="UP001169764"/>
    </source>
</evidence>
<keyword evidence="1" id="KW-0472">Membrane</keyword>
<feature type="transmembrane region" description="Helical" evidence="1">
    <location>
        <begin position="40"/>
        <end position="65"/>
    </location>
</feature>
<organism evidence="2 3">
    <name type="scientific">Sphingomonas natans</name>
    <dbReference type="NCBI Taxonomy" id="3063330"/>
    <lineage>
        <taxon>Bacteria</taxon>
        <taxon>Pseudomonadati</taxon>
        <taxon>Pseudomonadota</taxon>
        <taxon>Alphaproteobacteria</taxon>
        <taxon>Sphingomonadales</taxon>
        <taxon>Sphingomonadaceae</taxon>
        <taxon>Sphingomonas</taxon>
    </lineage>
</organism>
<evidence type="ECO:0000313" key="2">
    <source>
        <dbReference type="EMBL" id="MDO6415680.1"/>
    </source>
</evidence>
<keyword evidence="3" id="KW-1185">Reference proteome</keyword>
<evidence type="ECO:0000256" key="1">
    <source>
        <dbReference type="SAM" id="Phobius"/>
    </source>
</evidence>
<evidence type="ECO:0008006" key="4">
    <source>
        <dbReference type="Google" id="ProtNLM"/>
    </source>
</evidence>
<sequence>MRSIRRLEARWIGAVPLALWLVSLVTPAAGWGKDPSPEPGWMILLIGWAGIGNGQFGWFANLVFFASVPIGFGSRTLWRWVGLAFSVLLVATSSQALHWREVHTPDGHFPVVLGPGYHIWLAAMFGQAIWLVANARPWRLSGSR</sequence>
<proteinExistence type="predicted"/>
<reference evidence="2" key="1">
    <citation type="submission" date="2023-07" db="EMBL/GenBank/DDBJ databases">
        <authorList>
            <person name="Kim M."/>
        </authorList>
    </citation>
    <scope>NUCLEOTIDE SEQUENCE</scope>
    <source>
        <strain evidence="2">BIUV-7</strain>
    </source>
</reference>
<dbReference type="Proteomes" id="UP001169764">
    <property type="component" value="Unassembled WGS sequence"/>
</dbReference>
<keyword evidence="1" id="KW-1133">Transmembrane helix</keyword>